<dbReference type="InterPro" id="IPR025591">
    <property type="entry name" value="RloB"/>
</dbReference>
<proteinExistence type="predicted"/>
<dbReference type="Proteomes" id="UP001333818">
    <property type="component" value="Unassembled WGS sequence"/>
</dbReference>
<evidence type="ECO:0000313" key="1">
    <source>
        <dbReference type="EMBL" id="MEE3718824.1"/>
    </source>
</evidence>
<dbReference type="RefSeq" id="WP_330485261.1">
    <property type="nucleotide sequence ID" value="NZ_JAZBJZ010000095.1"/>
</dbReference>
<reference evidence="1" key="1">
    <citation type="submission" date="2024-01" db="EMBL/GenBank/DDBJ databases">
        <title>Bank of Algae and Cyanobacteria of the Azores (BACA) strain genomes.</title>
        <authorList>
            <person name="Luz R."/>
            <person name="Cordeiro R."/>
            <person name="Fonseca A."/>
            <person name="Goncalves V."/>
        </authorList>
    </citation>
    <scope>NUCLEOTIDE SEQUENCE</scope>
    <source>
        <strain evidence="1">BACA0141</strain>
    </source>
</reference>
<dbReference type="AlphaFoldDB" id="A0AAW9PU28"/>
<dbReference type="EMBL" id="JAZBJZ010000095">
    <property type="protein sequence ID" value="MEE3718824.1"/>
    <property type="molecule type" value="Genomic_DNA"/>
</dbReference>
<accession>A0AAW9PU28</accession>
<protein>
    <submittedName>
        <fullName evidence="1">RloB family protein</fullName>
    </submittedName>
</protein>
<name>A0AAW9PU28_9CYAN</name>
<evidence type="ECO:0000313" key="2">
    <source>
        <dbReference type="Proteomes" id="UP001333818"/>
    </source>
</evidence>
<keyword evidence="2" id="KW-1185">Reference proteome</keyword>
<comment type="caution">
    <text evidence="1">The sequence shown here is derived from an EMBL/GenBank/DDBJ whole genome shotgun (WGS) entry which is preliminary data.</text>
</comment>
<gene>
    <name evidence="1" type="ORF">V2H45_18940</name>
</gene>
<dbReference type="Pfam" id="PF13707">
    <property type="entry name" value="RloB"/>
    <property type="match status" value="1"/>
</dbReference>
<organism evidence="1 2">
    <name type="scientific">Tumidithrix elongata BACA0141</name>
    <dbReference type="NCBI Taxonomy" id="2716417"/>
    <lineage>
        <taxon>Bacteria</taxon>
        <taxon>Bacillati</taxon>
        <taxon>Cyanobacteriota</taxon>
        <taxon>Cyanophyceae</taxon>
        <taxon>Pseudanabaenales</taxon>
        <taxon>Pseudanabaenaceae</taxon>
        <taxon>Tumidithrix</taxon>
        <taxon>Tumidithrix elongata</taxon>
    </lineage>
</organism>
<sequence>MTKKGSSSRSSRGYSNRSVDRLQPIPKFLIVCEGEKTEKYYFEKFPVPTRPKVIVKGIGYVTLSLVKETIELVKNEDIKIGDGYEDQVWCVFDRDFKKENFNAQNYNSAIALAQKSEFHVAFSNDAFELWYILHFEYYESETHREDYAKLLEKRLGHKYEKNSETMYEELLDKQPKAIQHAKKLLERYDPDMTGNHNPSTTVYLLVKELNKFMRR</sequence>